<dbReference type="EMBL" id="QXGF01004513">
    <property type="protein sequence ID" value="KAE8919667.1"/>
    <property type="molecule type" value="Genomic_DNA"/>
</dbReference>
<evidence type="ECO:0000313" key="3">
    <source>
        <dbReference type="Proteomes" id="UP000429523"/>
    </source>
</evidence>
<evidence type="ECO:0000313" key="1">
    <source>
        <dbReference type="EMBL" id="KAE8919667.1"/>
    </source>
</evidence>
<name>A0A6A3Q7J3_9STRA</name>
<sequence length="114" mass="12909">MMKPKFLTTSRPIPTGVPRRVFGRREHSEPTDFELPQSFIDAFAGPAYAMMTIKAADHENEPQSVAEAKRSKHWSEWKAAMDKELAELDANGTWELVEAPDGANIVTSKWVYKM</sequence>
<organism evidence="2 4">
    <name type="scientific">Phytophthora fragariae</name>
    <dbReference type="NCBI Taxonomy" id="53985"/>
    <lineage>
        <taxon>Eukaryota</taxon>
        <taxon>Sar</taxon>
        <taxon>Stramenopiles</taxon>
        <taxon>Oomycota</taxon>
        <taxon>Peronosporomycetes</taxon>
        <taxon>Peronosporales</taxon>
        <taxon>Peronosporaceae</taxon>
        <taxon>Phytophthora</taxon>
    </lineage>
</organism>
<evidence type="ECO:0000313" key="4">
    <source>
        <dbReference type="Proteomes" id="UP000440732"/>
    </source>
</evidence>
<protein>
    <recommendedName>
        <fullName evidence="5">Reverse transcriptase Ty1/copia-type domain-containing protein</fullName>
    </recommendedName>
</protein>
<dbReference type="EMBL" id="QXGA01004868">
    <property type="protein sequence ID" value="KAE9070392.1"/>
    <property type="molecule type" value="Genomic_DNA"/>
</dbReference>
<evidence type="ECO:0000313" key="2">
    <source>
        <dbReference type="EMBL" id="KAE9070392.1"/>
    </source>
</evidence>
<dbReference type="Proteomes" id="UP000429523">
    <property type="component" value="Unassembled WGS sequence"/>
</dbReference>
<proteinExistence type="predicted"/>
<evidence type="ECO:0008006" key="5">
    <source>
        <dbReference type="Google" id="ProtNLM"/>
    </source>
</evidence>
<gene>
    <name evidence="2" type="ORF">PF006_g29368</name>
    <name evidence="1" type="ORF">PF009_g30030</name>
</gene>
<comment type="caution">
    <text evidence="2">The sequence shown here is derived from an EMBL/GenBank/DDBJ whole genome shotgun (WGS) entry which is preliminary data.</text>
</comment>
<reference evidence="3 4" key="1">
    <citation type="submission" date="2018-08" db="EMBL/GenBank/DDBJ databases">
        <title>Genomic investigation of the strawberry pathogen Phytophthora fragariae indicates pathogenicity is determined by transcriptional variation in three key races.</title>
        <authorList>
            <person name="Adams T.M."/>
            <person name="Armitage A.D."/>
            <person name="Sobczyk M.K."/>
            <person name="Bates H.J."/>
            <person name="Dunwell J.M."/>
            <person name="Nellist C.F."/>
            <person name="Harrison R.J."/>
        </authorList>
    </citation>
    <scope>NUCLEOTIDE SEQUENCE [LARGE SCALE GENOMIC DNA]</scope>
    <source>
        <strain evidence="2 4">NOV-5</strain>
        <strain evidence="1 3">NOV-9</strain>
    </source>
</reference>
<dbReference type="AlphaFoldDB" id="A0A6A3Q7J3"/>
<accession>A0A6A3Q7J3</accession>
<dbReference type="Proteomes" id="UP000440732">
    <property type="component" value="Unassembled WGS sequence"/>
</dbReference>